<protein>
    <recommendedName>
        <fullName evidence="6">Kinesin light chain</fullName>
    </recommendedName>
</protein>
<feature type="repeat" description="TPR" evidence="3">
    <location>
        <begin position="92"/>
        <end position="125"/>
    </location>
</feature>
<evidence type="ECO:0000256" key="1">
    <source>
        <dbReference type="ARBA" id="ARBA00022737"/>
    </source>
</evidence>
<dbReference type="EMBL" id="CAKOGP040002369">
    <property type="protein sequence ID" value="CAJ1968225.1"/>
    <property type="molecule type" value="Genomic_DNA"/>
</dbReference>
<dbReference type="Pfam" id="PF13424">
    <property type="entry name" value="TPR_12"/>
    <property type="match status" value="2"/>
</dbReference>
<keyword evidence="2 3" id="KW-0802">TPR repeat</keyword>
<dbReference type="Gene3D" id="1.25.40.10">
    <property type="entry name" value="Tetratricopeptide repeat domain"/>
    <property type="match status" value="3"/>
</dbReference>
<dbReference type="PROSITE" id="PS50005">
    <property type="entry name" value="TPR"/>
    <property type="match status" value="2"/>
</dbReference>
<sequence>MERNKQYSVEEFIEKSSVHYEQRNYQKSREMLERVLEIRTKQLGEDDVAVAWALHEIGNVLWKEESLNDALEKFNRALPIRVEKLGRHCDTAETYTSIGNILKSQDHDEKAEEMFRKALDMKRELLSNDHPDVTDLCLYLAKALKKQGKYSEAIKVQKLQLAKLLEMRGEDHPGVVLIYNGIAELLQIQHRSDDALRLLDLAIEICNRLEIKKSLVTTLRHKANILNEEGDFEASAAILTKVIMVQIETDGEMHPKTAQVYEDLAIAYIQQDMIEGATKACAKAIKIRRKELGNDHPKVKELALTLGMLDLQQYPRELNEQGLAMKAVGESEKAVQLFQDALDIYEETSHIDPFSAAVYENLSAVKVDQGLLEDAIAASAEALKIRRRTLGDDHFDTKRRMEAHRSLLKRLLENRS</sequence>
<evidence type="ECO:0000256" key="2">
    <source>
        <dbReference type="ARBA" id="ARBA00022803"/>
    </source>
</evidence>
<organism evidence="4 5">
    <name type="scientific">Cylindrotheca closterium</name>
    <dbReference type="NCBI Taxonomy" id="2856"/>
    <lineage>
        <taxon>Eukaryota</taxon>
        <taxon>Sar</taxon>
        <taxon>Stramenopiles</taxon>
        <taxon>Ochrophyta</taxon>
        <taxon>Bacillariophyta</taxon>
        <taxon>Bacillariophyceae</taxon>
        <taxon>Bacillariophycidae</taxon>
        <taxon>Bacillariales</taxon>
        <taxon>Bacillariaceae</taxon>
        <taxon>Cylindrotheca</taxon>
    </lineage>
</organism>
<evidence type="ECO:0000313" key="4">
    <source>
        <dbReference type="EMBL" id="CAJ1968225.1"/>
    </source>
</evidence>
<dbReference type="Pfam" id="PF13374">
    <property type="entry name" value="TPR_10"/>
    <property type="match status" value="3"/>
</dbReference>
<accession>A0AAD2PXV1</accession>
<dbReference type="SMART" id="SM00028">
    <property type="entry name" value="TPR"/>
    <property type="match status" value="9"/>
</dbReference>
<evidence type="ECO:0008006" key="6">
    <source>
        <dbReference type="Google" id="ProtNLM"/>
    </source>
</evidence>
<dbReference type="SUPFAM" id="SSF48452">
    <property type="entry name" value="TPR-like"/>
    <property type="match status" value="3"/>
</dbReference>
<name>A0AAD2PXV1_9STRA</name>
<dbReference type="Proteomes" id="UP001295423">
    <property type="component" value="Unassembled WGS sequence"/>
</dbReference>
<dbReference type="AlphaFoldDB" id="A0AAD2PXV1"/>
<keyword evidence="5" id="KW-1185">Reference proteome</keyword>
<feature type="repeat" description="TPR" evidence="3">
    <location>
        <begin position="315"/>
        <end position="348"/>
    </location>
</feature>
<dbReference type="InterPro" id="IPR019734">
    <property type="entry name" value="TPR_rpt"/>
</dbReference>
<evidence type="ECO:0000313" key="5">
    <source>
        <dbReference type="Proteomes" id="UP001295423"/>
    </source>
</evidence>
<keyword evidence="1" id="KW-0677">Repeat</keyword>
<dbReference type="PANTHER" id="PTHR45641:SF1">
    <property type="entry name" value="AAA+ ATPASE DOMAIN-CONTAINING PROTEIN"/>
    <property type="match status" value="1"/>
</dbReference>
<dbReference type="PANTHER" id="PTHR45641">
    <property type="entry name" value="TETRATRICOPEPTIDE REPEAT PROTEIN (AFU_ORTHOLOGUE AFUA_6G03870)"/>
    <property type="match status" value="1"/>
</dbReference>
<proteinExistence type="predicted"/>
<evidence type="ECO:0000256" key="3">
    <source>
        <dbReference type="PROSITE-ProRule" id="PRU00339"/>
    </source>
</evidence>
<comment type="caution">
    <text evidence="4">The sequence shown here is derived from an EMBL/GenBank/DDBJ whole genome shotgun (WGS) entry which is preliminary data.</text>
</comment>
<reference evidence="4" key="1">
    <citation type="submission" date="2023-08" db="EMBL/GenBank/DDBJ databases">
        <authorList>
            <person name="Audoor S."/>
            <person name="Bilcke G."/>
        </authorList>
    </citation>
    <scope>NUCLEOTIDE SEQUENCE</scope>
</reference>
<dbReference type="InterPro" id="IPR011990">
    <property type="entry name" value="TPR-like_helical_dom_sf"/>
</dbReference>
<gene>
    <name evidence="4" type="ORF">CYCCA115_LOCUS23140</name>
</gene>